<dbReference type="VEuPathDB" id="VectorBase:PPAI008292"/>
<evidence type="ECO:0000256" key="5">
    <source>
        <dbReference type="ARBA" id="ARBA00012464"/>
    </source>
</evidence>
<name>A0A1B0GPY9_PHLPP</name>
<evidence type="ECO:0000313" key="22">
    <source>
        <dbReference type="Proteomes" id="UP000092462"/>
    </source>
</evidence>
<evidence type="ECO:0000256" key="1">
    <source>
        <dbReference type="ARBA" id="ARBA00001933"/>
    </source>
</evidence>
<reference evidence="21" key="1">
    <citation type="submission" date="2022-08" db="UniProtKB">
        <authorList>
            <consortium name="EnsemblMetazoa"/>
        </authorList>
    </citation>
    <scope>IDENTIFICATION</scope>
    <source>
        <strain evidence="21">Israel</strain>
    </source>
</reference>
<protein>
    <recommendedName>
        <fullName evidence="6 18">O-phosphoseryl-tRNA(Sec) selenium transferase</fullName>
        <ecNumber evidence="5 18">2.9.1.2</ecNumber>
    </recommendedName>
    <alternativeName>
        <fullName evidence="14 18">Selenocysteine synthase</fullName>
    </alternativeName>
    <alternativeName>
        <fullName evidence="15 18">Selenocysteinyl-tRNA(Sec) synthase</fullName>
    </alternativeName>
    <alternativeName>
        <fullName evidence="16 18">Sep-tRNA:Sec-tRNA synthase</fullName>
    </alternativeName>
</protein>
<evidence type="ECO:0000313" key="21">
    <source>
        <dbReference type="EnsemblMetazoa" id="PPAI008292-PA"/>
    </source>
</evidence>
<dbReference type="PANTHER" id="PTHR12944:SF2">
    <property type="entry name" value="O-PHOSPHOSERYL-TRNA(SEC) SELENIUM TRANSFERASE"/>
    <property type="match status" value="1"/>
</dbReference>
<evidence type="ECO:0000256" key="15">
    <source>
        <dbReference type="ARBA" id="ARBA00032048"/>
    </source>
</evidence>
<feature type="binding site" evidence="19">
    <location>
        <position position="292"/>
    </location>
    <ligand>
        <name>tRNA</name>
        <dbReference type="ChEBI" id="CHEBI:17843"/>
    </ligand>
</feature>
<keyword evidence="9 18" id="KW-0694">RNA-binding</keyword>
<dbReference type="SUPFAM" id="SSF53383">
    <property type="entry name" value="PLP-dependent transferases"/>
    <property type="match status" value="1"/>
</dbReference>
<comment type="similarity">
    <text evidence="4 18">Belongs to the SepSecS family.</text>
</comment>
<feature type="modified residue" description="N6-(pyridoxal phosphate)lysine" evidence="20">
    <location>
        <position position="306"/>
    </location>
</feature>
<evidence type="ECO:0000256" key="3">
    <source>
        <dbReference type="ARBA" id="ARBA00004822"/>
    </source>
</evidence>
<dbReference type="NCBIfam" id="TIGR03531">
    <property type="entry name" value="selenium_SpcS"/>
    <property type="match status" value="1"/>
</dbReference>
<feature type="site" description="May act as a substrate filter by repelling compounds with a negatively charged alpha-carboxylate" evidence="20">
    <location>
        <position position="80"/>
    </location>
</feature>
<dbReference type="GO" id="GO:0001717">
    <property type="term" value="P:conversion of seryl-tRNAsec to selenocys-tRNAsec"/>
    <property type="evidence" value="ECO:0007669"/>
    <property type="project" value="UniProtKB-UniRule"/>
</dbReference>
<dbReference type="GO" id="GO:0001514">
    <property type="term" value="P:selenocysteine incorporation"/>
    <property type="evidence" value="ECO:0007669"/>
    <property type="project" value="TreeGrafter"/>
</dbReference>
<feature type="binding site" evidence="19">
    <location>
        <position position="103"/>
    </location>
    <ligand>
        <name>substrate</name>
    </ligand>
</feature>
<comment type="catalytic activity">
    <reaction evidence="17 18">
        <text>O-phospho-L-seryl-tRNA(Sec) + selenophosphate + H2O = L-selenocysteinyl-tRNA(Sec) + 2 phosphate</text>
        <dbReference type="Rhea" id="RHEA:25041"/>
        <dbReference type="Rhea" id="RHEA-COMP:9743"/>
        <dbReference type="Rhea" id="RHEA-COMP:9947"/>
        <dbReference type="ChEBI" id="CHEBI:15377"/>
        <dbReference type="ChEBI" id="CHEBI:16144"/>
        <dbReference type="ChEBI" id="CHEBI:43474"/>
        <dbReference type="ChEBI" id="CHEBI:78551"/>
        <dbReference type="ChEBI" id="CHEBI:78573"/>
        <dbReference type="EC" id="2.9.1.2"/>
    </reaction>
</comment>
<dbReference type="GO" id="GO:0005737">
    <property type="term" value="C:cytoplasm"/>
    <property type="evidence" value="ECO:0007669"/>
    <property type="project" value="UniProtKB-SubCell"/>
</dbReference>
<evidence type="ECO:0000256" key="18">
    <source>
        <dbReference type="PIRNR" id="PIRNR017689"/>
    </source>
</evidence>
<keyword evidence="18" id="KW-0963">Cytoplasm</keyword>
<dbReference type="Pfam" id="PF05889">
    <property type="entry name" value="SepSecS"/>
    <property type="match status" value="1"/>
</dbReference>
<dbReference type="EC" id="2.9.1.2" evidence="5 18"/>
<evidence type="ECO:0000256" key="7">
    <source>
        <dbReference type="ARBA" id="ARBA00022555"/>
    </source>
</evidence>
<keyword evidence="10 18" id="KW-0663">Pyridoxal phosphate</keyword>
<evidence type="ECO:0000256" key="4">
    <source>
        <dbReference type="ARBA" id="ARBA00007037"/>
    </source>
</evidence>
<dbReference type="PIRSF" id="PIRSF017689">
    <property type="entry name" value="SepSecS"/>
    <property type="match status" value="1"/>
</dbReference>
<feature type="binding site" evidence="19">
    <location>
        <position position="104"/>
    </location>
    <ligand>
        <name>substrate</name>
    </ligand>
</feature>
<evidence type="ECO:0000256" key="20">
    <source>
        <dbReference type="PIRSR" id="PIRSR017689-50"/>
    </source>
</evidence>
<evidence type="ECO:0000256" key="12">
    <source>
        <dbReference type="ARBA" id="ARBA00023266"/>
    </source>
</evidence>
<dbReference type="InterPro" id="IPR015421">
    <property type="entry name" value="PyrdxlP-dep_Trfase_major"/>
</dbReference>
<comment type="function">
    <text evidence="2 18">Converts O-phosphoseryl-tRNA(Sec) to selenocysteinyl-tRNA(Sec) required for selenoprotein biosynthesis.</text>
</comment>
<feature type="binding site" evidence="19">
    <location>
        <position position="81"/>
    </location>
    <ligand>
        <name>pyridoxal 5'-phosphate</name>
        <dbReference type="ChEBI" id="CHEBI:597326"/>
    </ligand>
</feature>
<keyword evidence="7 18" id="KW-0820">tRNA-binding</keyword>
<evidence type="ECO:0000256" key="11">
    <source>
        <dbReference type="ARBA" id="ARBA00022917"/>
    </source>
</evidence>
<evidence type="ECO:0000256" key="19">
    <source>
        <dbReference type="PIRSR" id="PIRSR017689-1"/>
    </source>
</evidence>
<dbReference type="VEuPathDB" id="VectorBase:PPAPM1_005520"/>
<keyword evidence="11 18" id="KW-0648">Protein biosynthesis</keyword>
<feature type="binding site" evidence="19">
    <location>
        <position position="420"/>
    </location>
    <ligand>
        <name>tRNA</name>
        <dbReference type="ChEBI" id="CHEBI:17843"/>
    </ligand>
</feature>
<keyword evidence="12 18" id="KW-0711">Selenium</keyword>
<evidence type="ECO:0000256" key="17">
    <source>
        <dbReference type="ARBA" id="ARBA00048808"/>
    </source>
</evidence>
<comment type="cofactor">
    <cofactor evidence="1 18 20">
        <name>pyridoxal 5'-phosphate</name>
        <dbReference type="ChEBI" id="CHEBI:597326"/>
    </cofactor>
</comment>
<keyword evidence="8 18" id="KW-0808">Transferase</keyword>
<evidence type="ECO:0000256" key="2">
    <source>
        <dbReference type="ARBA" id="ARBA00002552"/>
    </source>
</evidence>
<dbReference type="PANTHER" id="PTHR12944">
    <property type="entry name" value="SOLUBLE LIVER ANTIGEN/LIVER PANCREAS ANTIGEN"/>
    <property type="match status" value="1"/>
</dbReference>
<evidence type="ECO:0000256" key="8">
    <source>
        <dbReference type="ARBA" id="ARBA00022679"/>
    </source>
</evidence>
<dbReference type="AlphaFoldDB" id="A0A1B0GPY9"/>
<evidence type="ECO:0000256" key="16">
    <source>
        <dbReference type="ARBA" id="ARBA00032693"/>
    </source>
</evidence>
<evidence type="ECO:0000256" key="9">
    <source>
        <dbReference type="ARBA" id="ARBA00022884"/>
    </source>
</evidence>
<comment type="subcellular location">
    <subcellularLocation>
        <location evidence="18">Cytoplasm</location>
    </subcellularLocation>
</comment>
<dbReference type="GO" id="GO:0098621">
    <property type="term" value="F:O-phosphoseryl-tRNA(Sec) selenium transferase activity"/>
    <property type="evidence" value="ECO:0007669"/>
    <property type="project" value="UniProtKB-EC"/>
</dbReference>
<dbReference type="Gene3D" id="3.40.640.10">
    <property type="entry name" value="Type I PLP-dependent aspartate aminotransferase-like (Major domain)"/>
    <property type="match status" value="1"/>
</dbReference>
<feature type="binding site" evidence="19">
    <location>
        <position position="486"/>
    </location>
    <ligand>
        <name>tRNA</name>
        <dbReference type="ChEBI" id="CHEBI:17843"/>
    </ligand>
</feature>
<dbReference type="InterPro" id="IPR008829">
    <property type="entry name" value="SepSecS/SepCysS"/>
</dbReference>
<evidence type="ECO:0000256" key="14">
    <source>
        <dbReference type="ARBA" id="ARBA00030669"/>
    </source>
</evidence>
<dbReference type="Proteomes" id="UP000092462">
    <property type="component" value="Unassembled WGS sequence"/>
</dbReference>
<organism evidence="21 22">
    <name type="scientific">Phlebotomus papatasi</name>
    <name type="common">Sandfly</name>
    <dbReference type="NCBI Taxonomy" id="29031"/>
    <lineage>
        <taxon>Eukaryota</taxon>
        <taxon>Metazoa</taxon>
        <taxon>Ecdysozoa</taxon>
        <taxon>Arthropoda</taxon>
        <taxon>Hexapoda</taxon>
        <taxon>Insecta</taxon>
        <taxon>Pterygota</taxon>
        <taxon>Neoptera</taxon>
        <taxon>Endopterygota</taxon>
        <taxon>Diptera</taxon>
        <taxon>Nematocera</taxon>
        <taxon>Psychodoidea</taxon>
        <taxon>Psychodidae</taxon>
        <taxon>Phlebotomus</taxon>
        <taxon>Phlebotomus</taxon>
    </lineage>
</organism>
<dbReference type="EnsemblMetazoa" id="PPAI008292-RA">
    <property type="protein sequence ID" value="PPAI008292-PA"/>
    <property type="gene ID" value="PPAI008292"/>
</dbReference>
<evidence type="ECO:0000256" key="13">
    <source>
        <dbReference type="ARBA" id="ARBA00026053"/>
    </source>
</evidence>
<accession>A0A1B0GPY9</accession>
<dbReference type="EMBL" id="AJVK01064480">
    <property type="status" value="NOT_ANNOTATED_CDS"/>
    <property type="molecule type" value="Genomic_DNA"/>
</dbReference>
<comment type="subunit">
    <text evidence="13">Homotetramer formed by a catalytic dimer and a non-catalytic dimer serving as a binding platform that orients tRNASec for catalysis. Each tetramer binds the CCA ends of two tRNAs which point to the active sites of the catalytic dimer.</text>
</comment>
<dbReference type="GO" id="GO:0000049">
    <property type="term" value="F:tRNA binding"/>
    <property type="evidence" value="ECO:0007669"/>
    <property type="project" value="UniProtKB-UniRule"/>
</dbReference>
<comment type="pathway">
    <text evidence="3 18">Aminoacyl-tRNA biosynthesis; selenocysteinyl-tRNA(Sec) biosynthesis; selenocysteinyl-tRNA(Sec) from L-seryl-tRNA(Sec) (archaeal/eukaryal route): step 2/2.</text>
</comment>
<dbReference type="InterPro" id="IPR015424">
    <property type="entry name" value="PyrdxlP-dep_Trfase"/>
</dbReference>
<proteinExistence type="inferred from homology"/>
<sequence length="492" mass="54667">MNEDNLRAFYQNTSTTGYVENALNARRHRDKVIQQLLEKACKSEKKLPEVGWDDDLIEYVLQELSWMDTNRFSFVAGAGEREGRVFSNLVARRHFGFAHGIGRSGDLTEPQPKAIGSTILNDITNKMLLDVVKVAGIQAAKKCLLVPMATGMTLSFCFSHIQNTRKIPKDSGFVLWSRIDQKSCFKSMFSAGLLDILEEIPWQGLVPVVVDTVAQGDLLSTNLNEFRDRIVDLGAENIVCIFSTTSCFAPRGCDDVINLAKLAREYSIPHVVNNAYGLQSSLCCHQIEQAVRLGGKVDFVVQSTDKNLLVPVGGSIVVAFEEQMIDNLAKSYPGRASISQSIDVFITLLSMGEKGFRKLLLQQKECFEKLKISLQGIAEEFDETVLDTFKGNRISLALTLSKYSHKDGLAAEIGSRLFRRGVTGARVVSANEIKTIENRIFDTWGSHTSSPKNVPYLTVAAALGCRSDEIDTLCEKLRQILKEIDKEALQKQ</sequence>
<evidence type="ECO:0000256" key="10">
    <source>
        <dbReference type="ARBA" id="ARBA00022898"/>
    </source>
</evidence>
<feature type="binding site" evidence="19">
    <location>
        <position position="111"/>
    </location>
    <ligand>
        <name>substrate</name>
    </ligand>
</feature>
<evidence type="ECO:0000256" key="6">
    <source>
        <dbReference type="ARBA" id="ARBA00021963"/>
    </source>
</evidence>
<dbReference type="InterPro" id="IPR019872">
    <property type="entry name" value="Sec-tRNA_Se_transferase"/>
</dbReference>
<keyword evidence="22" id="KW-1185">Reference proteome</keyword>
<feature type="binding site" evidence="19">
    <location>
        <position position="335"/>
    </location>
    <ligand>
        <name>substrate</name>
    </ligand>
</feature>